<protein>
    <submittedName>
        <fullName evidence="7">Peptidoglycan glycosyltransferase MrdB</fullName>
        <ecNumber evidence="7">2.4.1.129</ecNumber>
    </submittedName>
</protein>
<comment type="caution">
    <text evidence="7">The sequence shown here is derived from an EMBL/GenBank/DDBJ whole genome shotgun (WGS) entry which is preliminary data.</text>
</comment>
<dbReference type="GO" id="GO:0051301">
    <property type="term" value="P:cell division"/>
    <property type="evidence" value="ECO:0007669"/>
    <property type="project" value="InterPro"/>
</dbReference>
<dbReference type="GO" id="GO:0015648">
    <property type="term" value="F:lipid-linked peptidoglycan transporter activity"/>
    <property type="evidence" value="ECO:0007669"/>
    <property type="project" value="TreeGrafter"/>
</dbReference>
<dbReference type="GO" id="GO:0032153">
    <property type="term" value="C:cell division site"/>
    <property type="evidence" value="ECO:0007669"/>
    <property type="project" value="TreeGrafter"/>
</dbReference>
<evidence type="ECO:0000313" key="7">
    <source>
        <dbReference type="EMBL" id="GFI41205.1"/>
    </source>
</evidence>
<feature type="transmembrane region" description="Helical" evidence="6">
    <location>
        <begin position="135"/>
        <end position="153"/>
    </location>
</feature>
<dbReference type="Proteomes" id="UP000490821">
    <property type="component" value="Unassembled WGS sequence"/>
</dbReference>
<keyword evidence="4 6" id="KW-1133">Transmembrane helix</keyword>
<feature type="transmembrane region" description="Helical" evidence="6">
    <location>
        <begin position="280"/>
        <end position="301"/>
    </location>
</feature>
<dbReference type="InterPro" id="IPR001182">
    <property type="entry name" value="FtsW/RodA"/>
</dbReference>
<keyword evidence="2 6" id="KW-0812">Transmembrane</keyword>
<evidence type="ECO:0000256" key="4">
    <source>
        <dbReference type="ARBA" id="ARBA00022989"/>
    </source>
</evidence>
<feature type="transmembrane region" description="Helical" evidence="6">
    <location>
        <begin position="12"/>
        <end position="29"/>
    </location>
</feature>
<accession>A0A829ZB74</accession>
<dbReference type="AlphaFoldDB" id="A0A829ZB74"/>
<dbReference type="GO" id="GO:0005886">
    <property type="term" value="C:plasma membrane"/>
    <property type="evidence" value="ECO:0007669"/>
    <property type="project" value="TreeGrafter"/>
</dbReference>
<feature type="transmembrane region" description="Helical" evidence="6">
    <location>
        <begin position="66"/>
        <end position="86"/>
    </location>
</feature>
<feature type="transmembrane region" description="Helical" evidence="6">
    <location>
        <begin position="313"/>
        <end position="337"/>
    </location>
</feature>
<keyword evidence="7" id="KW-0328">Glycosyltransferase</keyword>
<keyword evidence="3" id="KW-0133">Cell shape</keyword>
<dbReference type="EMBL" id="BLMI01000158">
    <property type="protein sequence ID" value="GFI41205.1"/>
    <property type="molecule type" value="Genomic_DNA"/>
</dbReference>
<dbReference type="Pfam" id="PF01098">
    <property type="entry name" value="FTSW_RODA_SPOVE"/>
    <property type="match status" value="1"/>
</dbReference>
<organism evidence="7 8">
    <name type="scientific">Thomasclavelia cocleata</name>
    <dbReference type="NCBI Taxonomy" id="69824"/>
    <lineage>
        <taxon>Bacteria</taxon>
        <taxon>Bacillati</taxon>
        <taxon>Bacillota</taxon>
        <taxon>Erysipelotrichia</taxon>
        <taxon>Erysipelotrichales</taxon>
        <taxon>Coprobacillaceae</taxon>
        <taxon>Thomasclavelia</taxon>
    </lineage>
</organism>
<dbReference type="GO" id="GO:0008360">
    <property type="term" value="P:regulation of cell shape"/>
    <property type="evidence" value="ECO:0007669"/>
    <property type="project" value="UniProtKB-KW"/>
</dbReference>
<evidence type="ECO:0000256" key="5">
    <source>
        <dbReference type="ARBA" id="ARBA00023136"/>
    </source>
</evidence>
<feature type="transmembrane region" description="Helical" evidence="6">
    <location>
        <begin position="106"/>
        <end position="123"/>
    </location>
</feature>
<gene>
    <name evidence="7" type="primary">mrdB</name>
    <name evidence="7" type="ORF">IMSAGC017_01248</name>
</gene>
<feature type="transmembrane region" description="Helical" evidence="6">
    <location>
        <begin position="159"/>
        <end position="176"/>
    </location>
</feature>
<evidence type="ECO:0000313" key="8">
    <source>
        <dbReference type="Proteomes" id="UP000490821"/>
    </source>
</evidence>
<sequence>MFKQYRLRDYRFRLVFYVYAISLIGVMVIGSARKSVQSQQILGLAMGTVAMLAVSLMDYTWILKFYWLIYVFNLVLLSLVQVPFIHLRPFGVLRNGAYRWLNIGGFQFQPSELAKLLLILFFAKFFEKYKEQLNTWKILAITAVLFGIPVIFIKEQPDLSTTISIVVIFLVVIFIAGLSYKIIGAAIAVAVPSVIVFISLILQPDQEILDDYAFRRIMAWLDPAKYADDAYQQQNSIIAIGSGQLAGKGLNNNSVSSVKNGSFIAEPQTDFIFAVTGEELGFIGCAIIILLLALIVLECIWIGKRSRDFSGTLICCGVAGYIGFQSFVNICVATGIMPNTGIPLPFVSYGLTSLVTLFLAIGFVLNVGLQPKKY</sequence>
<dbReference type="PANTHER" id="PTHR30474:SF1">
    <property type="entry name" value="PEPTIDOGLYCAN GLYCOSYLTRANSFERASE MRDB"/>
    <property type="match status" value="1"/>
</dbReference>
<dbReference type="EC" id="2.4.1.129" evidence="7"/>
<proteinExistence type="predicted"/>
<evidence type="ECO:0000256" key="6">
    <source>
        <dbReference type="SAM" id="Phobius"/>
    </source>
</evidence>
<dbReference type="PANTHER" id="PTHR30474">
    <property type="entry name" value="CELL CYCLE PROTEIN"/>
    <property type="match status" value="1"/>
</dbReference>
<comment type="subcellular location">
    <subcellularLocation>
        <location evidence="1">Membrane</location>
        <topology evidence="1">Multi-pass membrane protein</topology>
    </subcellularLocation>
</comment>
<feature type="transmembrane region" description="Helical" evidence="6">
    <location>
        <begin position="183"/>
        <end position="202"/>
    </location>
</feature>
<keyword evidence="7" id="KW-0808">Transferase</keyword>
<name>A0A829ZB74_9FIRM</name>
<keyword evidence="5 6" id="KW-0472">Membrane</keyword>
<feature type="transmembrane region" description="Helical" evidence="6">
    <location>
        <begin position="41"/>
        <end position="59"/>
    </location>
</feature>
<evidence type="ECO:0000256" key="3">
    <source>
        <dbReference type="ARBA" id="ARBA00022960"/>
    </source>
</evidence>
<feature type="transmembrane region" description="Helical" evidence="6">
    <location>
        <begin position="349"/>
        <end position="369"/>
    </location>
</feature>
<evidence type="ECO:0000256" key="1">
    <source>
        <dbReference type="ARBA" id="ARBA00004141"/>
    </source>
</evidence>
<dbReference type="GO" id="GO:0016757">
    <property type="term" value="F:glycosyltransferase activity"/>
    <property type="evidence" value="ECO:0007669"/>
    <property type="project" value="UniProtKB-KW"/>
</dbReference>
<reference evidence="7 8" key="1">
    <citation type="journal article" date="2020" name="Microbiome">
        <title>Single-cell genomics of uncultured bacteria reveals dietary fiber responders in the mouse gut microbiota.</title>
        <authorList>
            <person name="Chijiiwa R."/>
            <person name="Hosokawa M."/>
            <person name="Kogawa M."/>
            <person name="Nishikawa Y."/>
            <person name="Ide K."/>
            <person name="Sakanashi C."/>
            <person name="Takahashi K."/>
            <person name="Takeyama H."/>
        </authorList>
    </citation>
    <scope>NUCLEOTIDE SEQUENCE [LARGE SCALE GENOMIC DNA]</scope>
    <source>
        <strain evidence="7">IMSAGC_017</strain>
    </source>
</reference>
<dbReference type="RefSeq" id="WP_172472542.1">
    <property type="nucleotide sequence ID" value="NZ_BLMI01000158.1"/>
</dbReference>
<evidence type="ECO:0000256" key="2">
    <source>
        <dbReference type="ARBA" id="ARBA00022692"/>
    </source>
</evidence>